<comment type="caution">
    <text evidence="1">The sequence shown here is derived from an EMBL/GenBank/DDBJ whole genome shotgun (WGS) entry which is preliminary data.</text>
</comment>
<protein>
    <submittedName>
        <fullName evidence="1">Uncharacterized protein</fullName>
    </submittedName>
</protein>
<dbReference type="AlphaFoldDB" id="A0AAV4X3M2"/>
<organism evidence="1 2">
    <name type="scientific">Caerostris extrusa</name>
    <name type="common">Bark spider</name>
    <name type="synonym">Caerostris bankana</name>
    <dbReference type="NCBI Taxonomy" id="172846"/>
    <lineage>
        <taxon>Eukaryota</taxon>
        <taxon>Metazoa</taxon>
        <taxon>Ecdysozoa</taxon>
        <taxon>Arthropoda</taxon>
        <taxon>Chelicerata</taxon>
        <taxon>Arachnida</taxon>
        <taxon>Araneae</taxon>
        <taxon>Araneomorphae</taxon>
        <taxon>Entelegynae</taxon>
        <taxon>Araneoidea</taxon>
        <taxon>Araneidae</taxon>
        <taxon>Caerostris</taxon>
    </lineage>
</organism>
<evidence type="ECO:0000313" key="2">
    <source>
        <dbReference type="Proteomes" id="UP001054945"/>
    </source>
</evidence>
<gene>
    <name evidence="1" type="ORF">CEXT_114721</name>
</gene>
<reference evidence="1 2" key="1">
    <citation type="submission" date="2021-06" db="EMBL/GenBank/DDBJ databases">
        <title>Caerostris extrusa draft genome.</title>
        <authorList>
            <person name="Kono N."/>
            <person name="Arakawa K."/>
        </authorList>
    </citation>
    <scope>NUCLEOTIDE SEQUENCE [LARGE SCALE GENOMIC DNA]</scope>
</reference>
<name>A0AAV4X3M2_CAEEX</name>
<dbReference type="EMBL" id="BPLR01017266">
    <property type="protein sequence ID" value="GIY89856.1"/>
    <property type="molecule type" value="Genomic_DNA"/>
</dbReference>
<dbReference type="Proteomes" id="UP001054945">
    <property type="component" value="Unassembled WGS sequence"/>
</dbReference>
<keyword evidence="2" id="KW-1185">Reference proteome</keyword>
<proteinExistence type="predicted"/>
<evidence type="ECO:0000313" key="1">
    <source>
        <dbReference type="EMBL" id="GIY89856.1"/>
    </source>
</evidence>
<sequence length="107" mass="12062">MSNFVINDKTQCSNSKFMLPQCDFLNAAVNAIQYCFSCQYYTGCPDDFLHGDQIYSAAITAAAGVFFASMKRTCFVFQTESTVSGRIQKDIRLLSSLHVSQQDHFYL</sequence>
<accession>A0AAV4X3M2</accession>